<keyword evidence="1" id="KW-1133">Transmembrane helix</keyword>
<evidence type="ECO:0000256" key="1">
    <source>
        <dbReference type="SAM" id="Phobius"/>
    </source>
</evidence>
<gene>
    <name evidence="2" type="ORF">COCVIDRAFT_38549</name>
</gene>
<feature type="transmembrane region" description="Helical" evidence="1">
    <location>
        <begin position="172"/>
        <end position="192"/>
    </location>
</feature>
<reference evidence="2 3" key="1">
    <citation type="journal article" date="2013" name="PLoS Genet.">
        <title>Comparative genome structure, secondary metabolite, and effector coding capacity across Cochliobolus pathogens.</title>
        <authorList>
            <person name="Condon B.J."/>
            <person name="Leng Y."/>
            <person name="Wu D."/>
            <person name="Bushley K.E."/>
            <person name="Ohm R.A."/>
            <person name="Otillar R."/>
            <person name="Martin J."/>
            <person name="Schackwitz W."/>
            <person name="Grimwood J."/>
            <person name="MohdZainudin N."/>
            <person name="Xue C."/>
            <person name="Wang R."/>
            <person name="Manning V.A."/>
            <person name="Dhillon B."/>
            <person name="Tu Z.J."/>
            <person name="Steffenson B.J."/>
            <person name="Salamov A."/>
            <person name="Sun H."/>
            <person name="Lowry S."/>
            <person name="LaButti K."/>
            <person name="Han J."/>
            <person name="Copeland A."/>
            <person name="Lindquist E."/>
            <person name="Barry K."/>
            <person name="Schmutz J."/>
            <person name="Baker S.E."/>
            <person name="Ciuffetti L.M."/>
            <person name="Grigoriev I.V."/>
            <person name="Zhong S."/>
            <person name="Turgeon B.G."/>
        </authorList>
    </citation>
    <scope>NUCLEOTIDE SEQUENCE [LARGE SCALE GENOMIC DNA]</scope>
    <source>
        <strain evidence="2 3">FI3</strain>
    </source>
</reference>
<keyword evidence="1" id="KW-0472">Membrane</keyword>
<dbReference type="AlphaFoldDB" id="W7EH18"/>
<name>W7EH18_BIPV3</name>
<dbReference type="Proteomes" id="UP000054337">
    <property type="component" value="Unassembled WGS sequence"/>
</dbReference>
<dbReference type="EMBL" id="KI968743">
    <property type="protein sequence ID" value="EUN26094.1"/>
    <property type="molecule type" value="Genomic_DNA"/>
</dbReference>
<keyword evidence="1" id="KW-0812">Transmembrane</keyword>
<feature type="transmembrane region" description="Helical" evidence="1">
    <location>
        <begin position="207"/>
        <end position="229"/>
    </location>
</feature>
<protein>
    <submittedName>
        <fullName evidence="2">Uncharacterized protein</fullName>
    </submittedName>
</protein>
<organism evidence="2 3">
    <name type="scientific">Bipolaris victoriae (strain FI3)</name>
    <name type="common">Victoria blight of oats agent</name>
    <name type="synonym">Cochliobolus victoriae</name>
    <dbReference type="NCBI Taxonomy" id="930091"/>
    <lineage>
        <taxon>Eukaryota</taxon>
        <taxon>Fungi</taxon>
        <taxon>Dikarya</taxon>
        <taxon>Ascomycota</taxon>
        <taxon>Pezizomycotina</taxon>
        <taxon>Dothideomycetes</taxon>
        <taxon>Pleosporomycetidae</taxon>
        <taxon>Pleosporales</taxon>
        <taxon>Pleosporineae</taxon>
        <taxon>Pleosporaceae</taxon>
        <taxon>Bipolaris</taxon>
    </lineage>
</organism>
<proteinExistence type="predicted"/>
<evidence type="ECO:0000313" key="3">
    <source>
        <dbReference type="Proteomes" id="UP000054337"/>
    </source>
</evidence>
<feature type="transmembrane region" description="Helical" evidence="1">
    <location>
        <begin position="145"/>
        <end position="165"/>
    </location>
</feature>
<sequence length="240" mass="27347">MIALDARDAANGSSSLGFTIATAVGMTQYFYAVHLTLRDKKSPFPLWMHLFYLAHDSSFAYHFACEARKYNYHSYVMSKVIGLIVWTLLEVYCIHRTLTVEHEGLFSPRHNPRQLRRALVLNTFLLLVFYTIVNVPIYLIGPEAWLYWTMLTNVVMAIGPGPYWLQRGCRTGTSCVLAGVNVIGTLCTFWPYSRWVHDLPSVFDSPIFYWAGVPVTLAAGYNFYVLTTLPATIERAVKKE</sequence>
<feature type="transmembrane region" description="Helical" evidence="1">
    <location>
        <begin position="119"/>
        <end position="139"/>
    </location>
</feature>
<dbReference type="HOGENOM" id="CLU_092028_0_0_1"/>
<evidence type="ECO:0000313" key="2">
    <source>
        <dbReference type="EMBL" id="EUN26094.1"/>
    </source>
</evidence>
<keyword evidence="3" id="KW-1185">Reference proteome</keyword>
<accession>W7EH18</accession>
<feature type="transmembrane region" description="Helical" evidence="1">
    <location>
        <begin position="12"/>
        <end position="32"/>
    </location>
</feature>
<dbReference type="GeneID" id="26256431"/>
<dbReference type="OrthoDB" id="5185882at2759"/>
<dbReference type="RefSeq" id="XP_014555676.1">
    <property type="nucleotide sequence ID" value="XM_014700190.1"/>
</dbReference>